<dbReference type="SUPFAM" id="SSF54862">
    <property type="entry name" value="4Fe-4S ferredoxins"/>
    <property type="match status" value="1"/>
</dbReference>
<dbReference type="InterPro" id="IPR007525">
    <property type="entry name" value="FrhB_FdhB_C"/>
</dbReference>
<protein>
    <recommendedName>
        <fullName evidence="4">4Fe-4S ferredoxin-type domain-containing protein</fullName>
    </recommendedName>
</protein>
<evidence type="ECO:0000256" key="1">
    <source>
        <dbReference type="ARBA" id="ARBA00022723"/>
    </source>
</evidence>
<dbReference type="InterPro" id="IPR017900">
    <property type="entry name" value="4Fe4S_Fe_S_CS"/>
</dbReference>
<comment type="caution">
    <text evidence="5">The sequence shown here is derived from an EMBL/GenBank/DDBJ whole genome shotgun (WGS) entry which is preliminary data.</text>
</comment>
<organism evidence="5 6">
    <name type="scientific">Xylanibacter rarus</name>
    <dbReference type="NCBI Taxonomy" id="1676614"/>
    <lineage>
        <taxon>Bacteria</taxon>
        <taxon>Pseudomonadati</taxon>
        <taxon>Bacteroidota</taxon>
        <taxon>Bacteroidia</taxon>
        <taxon>Bacteroidales</taxon>
        <taxon>Prevotellaceae</taxon>
        <taxon>Xylanibacter</taxon>
    </lineage>
</organism>
<reference evidence="5 6" key="1">
    <citation type="submission" date="2015-06" db="EMBL/GenBank/DDBJ databases">
        <title>Prevotella sp. 109, sp. nov., a novel member of the family Prevotellaceae isolated from human faeces.</title>
        <authorList>
            <person name="Shkoporov A.N."/>
            <person name="Chaplin A.V."/>
            <person name="Kafarskaia L.I."/>
            <person name="Efimov B.A."/>
        </authorList>
    </citation>
    <scope>NUCLEOTIDE SEQUENCE [LARGE SCALE GENOMIC DNA]</scope>
    <source>
        <strain evidence="5 6">109</strain>
    </source>
</reference>
<dbReference type="PROSITE" id="PS51379">
    <property type="entry name" value="4FE4S_FER_2"/>
    <property type="match status" value="2"/>
</dbReference>
<evidence type="ECO:0000313" key="6">
    <source>
        <dbReference type="Proteomes" id="UP000036951"/>
    </source>
</evidence>
<proteinExistence type="predicted"/>
<keyword evidence="3" id="KW-0411">Iron-sulfur</keyword>
<evidence type="ECO:0000259" key="4">
    <source>
        <dbReference type="PROSITE" id="PS51379"/>
    </source>
</evidence>
<keyword evidence="2" id="KW-0408">Iron</keyword>
<feature type="domain" description="4Fe-4S ferredoxin-type" evidence="4">
    <location>
        <begin position="6"/>
        <end position="36"/>
    </location>
</feature>
<dbReference type="Pfam" id="PF04432">
    <property type="entry name" value="FrhB_FdhB_C"/>
    <property type="match status" value="1"/>
</dbReference>
<name>A0A8E1QZB3_9BACT</name>
<dbReference type="InterPro" id="IPR017896">
    <property type="entry name" value="4Fe4S_Fe-S-bd"/>
</dbReference>
<evidence type="ECO:0000256" key="2">
    <source>
        <dbReference type="ARBA" id="ARBA00023004"/>
    </source>
</evidence>
<dbReference type="PROSITE" id="PS00198">
    <property type="entry name" value="4FE4S_FER_1"/>
    <property type="match status" value="1"/>
</dbReference>
<keyword evidence="6" id="KW-1185">Reference proteome</keyword>
<dbReference type="OrthoDB" id="9813230at2"/>
<accession>A0A8E1QZB3</accession>
<dbReference type="GO" id="GO:0046872">
    <property type="term" value="F:metal ion binding"/>
    <property type="evidence" value="ECO:0007669"/>
    <property type="project" value="UniProtKB-KW"/>
</dbReference>
<keyword evidence="1" id="KW-0479">Metal-binding</keyword>
<gene>
    <name evidence="5" type="ORF">ACU52_00265</name>
</gene>
<dbReference type="AlphaFoldDB" id="A0A8E1QZB3"/>
<feature type="domain" description="4Fe-4S ferredoxin-type" evidence="4">
    <location>
        <begin position="42"/>
        <end position="69"/>
    </location>
</feature>
<dbReference type="Gene3D" id="3.30.70.20">
    <property type="match status" value="1"/>
</dbReference>
<sequence length="327" mass="37284">MVDDDYIMKLASKETCTGCNACAYVCPRKCIDFKDDKTYNIAYPVINENECINCGKCSKICPALNPIEGVVPLKAYAAWSSDTEERRTSASGGIGTEIYKYALDLGWNIVGATFDNDFQVCLKVSDKLNSIKEFKNSKYVFSSIKSLFQELDIRLKSGAKIVVIALPCQIAAIKKMFYRYLDNLLLVDLVCHGVTPADYLIQHIRSIEHKKDNKAISVFFRDPAYSTDTFTFTLYNAKNDCFYAKRTANRDSYQVGYHRMISYRENCYHCQFARQHRISDITISDYKGLGKYAPSNIIDNRQVSCILVNTDKGKTLLIIYLKRKYCC</sequence>
<dbReference type="RefSeq" id="WP_053397336.1">
    <property type="nucleotide sequence ID" value="NZ_LFQU01000001.1"/>
</dbReference>
<dbReference type="GO" id="GO:0051536">
    <property type="term" value="F:iron-sulfur cluster binding"/>
    <property type="evidence" value="ECO:0007669"/>
    <property type="project" value="UniProtKB-KW"/>
</dbReference>
<dbReference type="InterPro" id="IPR052977">
    <property type="entry name" value="Polyferredoxin-like_ET"/>
</dbReference>
<evidence type="ECO:0000313" key="5">
    <source>
        <dbReference type="EMBL" id="KOO69630.1"/>
    </source>
</evidence>
<dbReference type="EMBL" id="LFQU01000001">
    <property type="protein sequence ID" value="KOO69630.1"/>
    <property type="molecule type" value="Genomic_DNA"/>
</dbReference>
<dbReference type="PANTHER" id="PTHR43193:SF2">
    <property type="entry name" value="POLYFERREDOXIN PROTEIN FWDF"/>
    <property type="match status" value="1"/>
</dbReference>
<evidence type="ECO:0000256" key="3">
    <source>
        <dbReference type="ARBA" id="ARBA00023014"/>
    </source>
</evidence>
<dbReference type="Pfam" id="PF12838">
    <property type="entry name" value="Fer4_7"/>
    <property type="match status" value="1"/>
</dbReference>
<dbReference type="Proteomes" id="UP000036951">
    <property type="component" value="Unassembled WGS sequence"/>
</dbReference>
<dbReference type="PANTHER" id="PTHR43193">
    <property type="match status" value="1"/>
</dbReference>